<dbReference type="PROSITE" id="PS50064">
    <property type="entry name" value="ZF_PARP_2"/>
    <property type="match status" value="1"/>
</dbReference>
<dbReference type="Gene3D" id="3.30.1740.10">
    <property type="entry name" value="Zinc finger, PARP-type"/>
    <property type="match status" value="1"/>
</dbReference>
<evidence type="ECO:0000256" key="5">
    <source>
        <dbReference type="ARBA" id="ARBA00023242"/>
    </source>
</evidence>
<dbReference type="GO" id="GO:0008270">
    <property type="term" value="F:zinc ion binding"/>
    <property type="evidence" value="ECO:0007669"/>
    <property type="project" value="UniProtKB-KW"/>
</dbReference>
<dbReference type="AlphaFoldDB" id="A8HM84"/>
<dbReference type="OMA" id="RWGSITT"/>
<gene>
    <name evidence="7" type="ORF">CHLRE_01g037050v5</name>
</gene>
<dbReference type="SUPFAM" id="SSF57716">
    <property type="entry name" value="Glucocorticoid receptor-like (DNA-binding domain)"/>
    <property type="match status" value="1"/>
</dbReference>
<dbReference type="GO" id="GO:0005634">
    <property type="term" value="C:nucleus"/>
    <property type="evidence" value="ECO:0007669"/>
    <property type="project" value="UniProtKB-SubCell"/>
</dbReference>
<dbReference type="PaxDb" id="3055-EDP09386"/>
<dbReference type="InterPro" id="IPR036957">
    <property type="entry name" value="Znf_PARP_sf"/>
</dbReference>
<dbReference type="Proteomes" id="UP000006906">
    <property type="component" value="Chromosome 1"/>
</dbReference>
<keyword evidence="3" id="KW-0863">Zinc-finger</keyword>
<proteinExistence type="predicted"/>
<dbReference type="EMBL" id="CM008962">
    <property type="protein sequence ID" value="PNW88612.1"/>
    <property type="molecule type" value="Genomic_DNA"/>
</dbReference>
<evidence type="ECO:0000313" key="8">
    <source>
        <dbReference type="Proteomes" id="UP000006906"/>
    </source>
</evidence>
<dbReference type="GeneID" id="5715490"/>
<dbReference type="RefSeq" id="XP_001689648.1">
    <property type="nucleotide sequence ID" value="XM_001689596.2"/>
</dbReference>
<evidence type="ECO:0000256" key="1">
    <source>
        <dbReference type="ARBA" id="ARBA00004123"/>
    </source>
</evidence>
<protein>
    <submittedName>
        <fullName evidence="7">Uncharacterized protein</fullName>
    </submittedName>
</protein>
<evidence type="ECO:0000256" key="4">
    <source>
        <dbReference type="ARBA" id="ARBA00022833"/>
    </source>
</evidence>
<dbReference type="InterPro" id="IPR001510">
    <property type="entry name" value="Znf_PARP"/>
</dbReference>
<feature type="compositionally biased region" description="Basic residues" evidence="6">
    <location>
        <begin position="133"/>
        <end position="148"/>
    </location>
</feature>
<keyword evidence="2" id="KW-0479">Metal-binding</keyword>
<keyword evidence="4" id="KW-0862">Zinc</keyword>
<name>A8HM84_CHLRE</name>
<dbReference type="HOGENOM" id="CLU_1654619_0_0_1"/>
<dbReference type="InParanoid" id="A8HM84"/>
<accession>A8HM84</accession>
<evidence type="ECO:0000256" key="3">
    <source>
        <dbReference type="ARBA" id="ARBA00022771"/>
    </source>
</evidence>
<sequence>MSSNYVVEYAKSGRAMCKGCNKPIADKALRLSVQSTKEPEEGAKDHRRFTNNRHIECLTKTVVANGLKVHDSADQFPGMADLTPSDRERVLDIIEKVMAGTWEAPAKADSPAKGKRKSDEHDEGADVEGADTKKKKTVKKGGKKKTKKAANGDDDDEDDY</sequence>
<feature type="region of interest" description="Disordered" evidence="6">
    <location>
        <begin position="100"/>
        <end position="160"/>
    </location>
</feature>
<dbReference type="KEGG" id="cre:CHLRE_01g037050v5"/>
<comment type="subcellular location">
    <subcellularLocation>
        <location evidence="1">Nucleus</location>
    </subcellularLocation>
</comment>
<dbReference type="GO" id="GO:0003677">
    <property type="term" value="F:DNA binding"/>
    <property type="evidence" value="ECO:0007669"/>
    <property type="project" value="InterPro"/>
</dbReference>
<organism evidence="7 8">
    <name type="scientific">Chlamydomonas reinhardtii</name>
    <name type="common">Chlamydomonas smithii</name>
    <dbReference type="NCBI Taxonomy" id="3055"/>
    <lineage>
        <taxon>Eukaryota</taxon>
        <taxon>Viridiplantae</taxon>
        <taxon>Chlorophyta</taxon>
        <taxon>core chlorophytes</taxon>
        <taxon>Chlorophyceae</taxon>
        <taxon>CS clade</taxon>
        <taxon>Chlamydomonadales</taxon>
        <taxon>Chlamydomonadaceae</taxon>
        <taxon>Chlamydomonas</taxon>
    </lineage>
</organism>
<evidence type="ECO:0000313" key="7">
    <source>
        <dbReference type="EMBL" id="PNW88612.1"/>
    </source>
</evidence>
<keyword evidence="8" id="KW-1185">Reference proteome</keyword>
<dbReference type="Gramene" id="PNW88612">
    <property type="protein sequence ID" value="PNW88612"/>
    <property type="gene ID" value="CHLRE_01g037050v5"/>
</dbReference>
<evidence type="ECO:0000256" key="2">
    <source>
        <dbReference type="ARBA" id="ARBA00022723"/>
    </source>
</evidence>
<dbReference type="OrthoDB" id="514291at2759"/>
<evidence type="ECO:0000256" key="6">
    <source>
        <dbReference type="SAM" id="MobiDB-lite"/>
    </source>
</evidence>
<dbReference type="SMART" id="SM01336">
    <property type="entry name" value="zf-PARP"/>
    <property type="match status" value="1"/>
</dbReference>
<reference evidence="7 8" key="1">
    <citation type="journal article" date="2007" name="Science">
        <title>The Chlamydomonas genome reveals the evolution of key animal and plant functions.</title>
        <authorList>
            <person name="Merchant S.S."/>
            <person name="Prochnik S.E."/>
            <person name="Vallon O."/>
            <person name="Harris E.H."/>
            <person name="Karpowicz S.J."/>
            <person name="Witman G.B."/>
            <person name="Terry A."/>
            <person name="Salamov A."/>
            <person name="Fritz-Laylin L.K."/>
            <person name="Marechal-Drouard L."/>
            <person name="Marshall W.F."/>
            <person name="Qu L.H."/>
            <person name="Nelson D.R."/>
            <person name="Sanderfoot A.A."/>
            <person name="Spalding M.H."/>
            <person name="Kapitonov V.V."/>
            <person name="Ren Q."/>
            <person name="Ferris P."/>
            <person name="Lindquist E."/>
            <person name="Shapiro H."/>
            <person name="Lucas S.M."/>
            <person name="Grimwood J."/>
            <person name="Schmutz J."/>
            <person name="Cardol P."/>
            <person name="Cerutti H."/>
            <person name="Chanfreau G."/>
            <person name="Chen C.L."/>
            <person name="Cognat V."/>
            <person name="Croft M.T."/>
            <person name="Dent R."/>
            <person name="Dutcher S."/>
            <person name="Fernandez E."/>
            <person name="Fukuzawa H."/>
            <person name="Gonzalez-Ballester D."/>
            <person name="Gonzalez-Halphen D."/>
            <person name="Hallmann A."/>
            <person name="Hanikenne M."/>
            <person name="Hippler M."/>
            <person name="Inwood W."/>
            <person name="Jabbari K."/>
            <person name="Kalanon M."/>
            <person name="Kuras R."/>
            <person name="Lefebvre P.A."/>
            <person name="Lemaire S.D."/>
            <person name="Lobanov A.V."/>
            <person name="Lohr M."/>
            <person name="Manuell A."/>
            <person name="Meier I."/>
            <person name="Mets L."/>
            <person name="Mittag M."/>
            <person name="Mittelmeier T."/>
            <person name="Moroney J.V."/>
            <person name="Moseley J."/>
            <person name="Napoli C."/>
            <person name="Nedelcu A.M."/>
            <person name="Niyogi K."/>
            <person name="Novoselov S.V."/>
            <person name="Paulsen I.T."/>
            <person name="Pazour G."/>
            <person name="Purton S."/>
            <person name="Ral J.P."/>
            <person name="Riano-Pachon D.M."/>
            <person name="Riekhof W."/>
            <person name="Rymarquis L."/>
            <person name="Schroda M."/>
            <person name="Stern D."/>
            <person name="Umen J."/>
            <person name="Willows R."/>
            <person name="Wilson N."/>
            <person name="Zimmer S.L."/>
            <person name="Allmer J."/>
            <person name="Balk J."/>
            <person name="Bisova K."/>
            <person name="Chen C.J."/>
            <person name="Elias M."/>
            <person name="Gendler K."/>
            <person name="Hauser C."/>
            <person name="Lamb M.R."/>
            <person name="Ledford H."/>
            <person name="Long J.C."/>
            <person name="Minagawa J."/>
            <person name="Page M.D."/>
            <person name="Pan J."/>
            <person name="Pootakham W."/>
            <person name="Roje S."/>
            <person name="Rose A."/>
            <person name="Stahlberg E."/>
            <person name="Terauchi A.M."/>
            <person name="Yang P."/>
            <person name="Ball S."/>
            <person name="Bowler C."/>
            <person name="Dieckmann C.L."/>
            <person name="Gladyshev V.N."/>
            <person name="Green P."/>
            <person name="Jorgensen R."/>
            <person name="Mayfield S."/>
            <person name="Mueller-Roeber B."/>
            <person name="Rajamani S."/>
            <person name="Sayre R.T."/>
            <person name="Brokstein P."/>
            <person name="Dubchak I."/>
            <person name="Goodstein D."/>
            <person name="Hornick L."/>
            <person name="Huang Y.W."/>
            <person name="Jhaveri J."/>
            <person name="Luo Y."/>
            <person name="Martinez D."/>
            <person name="Ngau W.C."/>
            <person name="Otillar B."/>
            <person name="Poliakov A."/>
            <person name="Porter A."/>
            <person name="Szajkowski L."/>
            <person name="Werner G."/>
            <person name="Zhou K."/>
            <person name="Grigoriev I.V."/>
            <person name="Rokhsar D.S."/>
            <person name="Grossman A.R."/>
        </authorList>
    </citation>
    <scope>NUCLEOTIDE SEQUENCE [LARGE SCALE GENOMIC DNA]</scope>
    <source>
        <strain evidence="8">CC-503</strain>
    </source>
</reference>
<dbReference type="Pfam" id="PF00645">
    <property type="entry name" value="zf-PARP"/>
    <property type="match status" value="1"/>
</dbReference>
<keyword evidence="5" id="KW-0539">Nucleus</keyword>